<dbReference type="PROSITE" id="PS50862">
    <property type="entry name" value="AA_TRNA_LIGASE_II"/>
    <property type="match status" value="1"/>
</dbReference>
<dbReference type="EMBL" id="AP014924">
    <property type="protein sequence ID" value="BAS25880.1"/>
    <property type="molecule type" value="Genomic_DNA"/>
</dbReference>
<keyword evidence="7 12" id="KW-0067">ATP-binding</keyword>
<gene>
    <name evidence="12" type="primary">serS</name>
    <name evidence="16" type="ORF">LIP_0020</name>
</gene>
<dbReference type="InterPro" id="IPR002314">
    <property type="entry name" value="aa-tRNA-synt_IIb"/>
</dbReference>
<evidence type="ECO:0000256" key="10">
    <source>
        <dbReference type="ARBA" id="ARBA00047929"/>
    </source>
</evidence>
<dbReference type="Gene3D" id="3.30.930.10">
    <property type="entry name" value="Bira Bifunctional Protein, Domain 2"/>
    <property type="match status" value="1"/>
</dbReference>
<accession>A0A0K2SFL6</accession>
<feature type="binding site" evidence="13">
    <location>
        <position position="231"/>
    </location>
    <ligand>
        <name>L-serine</name>
        <dbReference type="ChEBI" id="CHEBI:33384"/>
    </ligand>
</feature>
<keyword evidence="17" id="KW-1185">Reference proteome</keyword>
<dbReference type="PIRSF" id="PIRSF001529">
    <property type="entry name" value="Ser-tRNA-synth_IIa"/>
    <property type="match status" value="1"/>
</dbReference>
<evidence type="ECO:0000313" key="17">
    <source>
        <dbReference type="Proteomes" id="UP000065807"/>
    </source>
</evidence>
<evidence type="ECO:0000256" key="5">
    <source>
        <dbReference type="ARBA" id="ARBA00022598"/>
    </source>
</evidence>
<dbReference type="SUPFAM" id="SSF55681">
    <property type="entry name" value="Class II aaRS and biotin synthetases"/>
    <property type="match status" value="1"/>
</dbReference>
<dbReference type="OrthoDB" id="9804647at2"/>
<evidence type="ECO:0000256" key="8">
    <source>
        <dbReference type="ARBA" id="ARBA00022917"/>
    </source>
</evidence>
<dbReference type="InterPro" id="IPR045864">
    <property type="entry name" value="aa-tRNA-synth_II/BPL/LPL"/>
</dbReference>
<dbReference type="InterPro" id="IPR042103">
    <property type="entry name" value="SerRS_1_N_sf"/>
</dbReference>
<dbReference type="Pfam" id="PF00587">
    <property type="entry name" value="tRNA-synt_2b"/>
    <property type="match status" value="1"/>
</dbReference>
<dbReference type="InterPro" id="IPR033729">
    <property type="entry name" value="SerRS_core"/>
</dbReference>
<dbReference type="InterPro" id="IPR002317">
    <property type="entry name" value="Ser-tRNA-ligase_type_1"/>
</dbReference>
<evidence type="ECO:0000256" key="4">
    <source>
        <dbReference type="ARBA" id="ARBA00022490"/>
    </source>
</evidence>
<dbReference type="Proteomes" id="UP000065807">
    <property type="component" value="Chromosome"/>
</dbReference>
<keyword evidence="4 12" id="KW-0963">Cytoplasm</keyword>
<dbReference type="CDD" id="cd00770">
    <property type="entry name" value="SerRS_core"/>
    <property type="match status" value="1"/>
</dbReference>
<dbReference type="UniPathway" id="UPA00906">
    <property type="reaction ID" value="UER00895"/>
</dbReference>
<reference evidence="17" key="1">
    <citation type="submission" date="2015-07" db="EMBL/GenBank/DDBJ databases">
        <title>Complete genome sequence and phylogenetic analysis of Limnochorda pilosa.</title>
        <authorList>
            <person name="Watanabe M."/>
            <person name="Kojima H."/>
            <person name="Fukui M."/>
        </authorList>
    </citation>
    <scope>NUCLEOTIDE SEQUENCE [LARGE SCALE GENOMIC DNA]</scope>
    <source>
        <strain evidence="17">HC45</strain>
    </source>
</reference>
<dbReference type="GO" id="GO:0140096">
    <property type="term" value="F:catalytic activity, acting on a protein"/>
    <property type="evidence" value="ECO:0007669"/>
    <property type="project" value="UniProtKB-ARBA"/>
</dbReference>
<comment type="catalytic activity">
    <reaction evidence="10 12">
        <text>tRNA(Sec) + L-serine + ATP = L-seryl-tRNA(Sec) + AMP + diphosphate + H(+)</text>
        <dbReference type="Rhea" id="RHEA:42580"/>
        <dbReference type="Rhea" id="RHEA-COMP:9742"/>
        <dbReference type="Rhea" id="RHEA-COMP:10128"/>
        <dbReference type="ChEBI" id="CHEBI:15378"/>
        <dbReference type="ChEBI" id="CHEBI:30616"/>
        <dbReference type="ChEBI" id="CHEBI:33019"/>
        <dbReference type="ChEBI" id="CHEBI:33384"/>
        <dbReference type="ChEBI" id="CHEBI:78442"/>
        <dbReference type="ChEBI" id="CHEBI:78533"/>
        <dbReference type="ChEBI" id="CHEBI:456215"/>
        <dbReference type="EC" id="6.1.1.11"/>
    </reaction>
</comment>
<dbReference type="STRING" id="1555112.LIP_0020"/>
<name>A0A0K2SFL6_LIMPI</name>
<dbReference type="GO" id="GO:0016260">
    <property type="term" value="P:selenocysteine biosynthetic process"/>
    <property type="evidence" value="ECO:0007669"/>
    <property type="project" value="UniProtKB-UniRule"/>
</dbReference>
<keyword evidence="8 12" id="KW-0648">Protein biosynthesis</keyword>
<feature type="binding site" evidence="12">
    <location>
        <position position="385"/>
    </location>
    <ligand>
        <name>L-serine</name>
        <dbReference type="ChEBI" id="CHEBI:33384"/>
    </ligand>
</feature>
<feature type="binding site" evidence="12 14">
    <location>
        <begin position="262"/>
        <end position="264"/>
    </location>
    <ligand>
        <name>ATP</name>
        <dbReference type="ChEBI" id="CHEBI:30616"/>
    </ligand>
</feature>
<dbReference type="InterPro" id="IPR006195">
    <property type="entry name" value="aa-tRNA-synth_II"/>
</dbReference>
<dbReference type="KEGG" id="lpil:LIP_0020"/>
<dbReference type="PANTHER" id="PTHR43697">
    <property type="entry name" value="SERYL-TRNA SYNTHETASE"/>
    <property type="match status" value="1"/>
</dbReference>
<dbReference type="GO" id="GO:0006434">
    <property type="term" value="P:seryl-tRNA aminoacylation"/>
    <property type="evidence" value="ECO:0007669"/>
    <property type="project" value="UniProtKB-UniRule"/>
</dbReference>
<evidence type="ECO:0000256" key="1">
    <source>
        <dbReference type="ARBA" id="ARBA00004496"/>
    </source>
</evidence>
<comment type="subunit">
    <text evidence="12">Homodimer. The tRNA molecule binds across the dimer.</text>
</comment>
<dbReference type="Pfam" id="PF02403">
    <property type="entry name" value="Seryl_tRNA_N"/>
    <property type="match status" value="1"/>
</dbReference>
<evidence type="ECO:0000256" key="2">
    <source>
        <dbReference type="ARBA" id="ARBA00005045"/>
    </source>
</evidence>
<organism evidence="16 17">
    <name type="scientific">Limnochorda pilosa</name>
    <dbReference type="NCBI Taxonomy" id="1555112"/>
    <lineage>
        <taxon>Bacteria</taxon>
        <taxon>Bacillati</taxon>
        <taxon>Bacillota</taxon>
        <taxon>Limnochordia</taxon>
        <taxon>Limnochordales</taxon>
        <taxon>Limnochordaceae</taxon>
        <taxon>Limnochorda</taxon>
    </lineage>
</organism>
<dbReference type="GO" id="GO:0005737">
    <property type="term" value="C:cytoplasm"/>
    <property type="evidence" value="ECO:0007669"/>
    <property type="project" value="UniProtKB-SubCell"/>
</dbReference>
<evidence type="ECO:0000256" key="9">
    <source>
        <dbReference type="ARBA" id="ARBA00023146"/>
    </source>
</evidence>
<feature type="domain" description="Aminoacyl-transfer RNA synthetases class-II family profile" evidence="15">
    <location>
        <begin position="173"/>
        <end position="410"/>
    </location>
</feature>
<feature type="binding site" evidence="13">
    <location>
        <position position="383"/>
    </location>
    <ligand>
        <name>L-serine</name>
        <dbReference type="ChEBI" id="CHEBI:33384"/>
    </ligand>
</feature>
<feature type="binding site" evidence="13">
    <location>
        <position position="262"/>
    </location>
    <ligand>
        <name>L-serine</name>
        <dbReference type="ChEBI" id="CHEBI:33384"/>
    </ligand>
</feature>
<dbReference type="AlphaFoldDB" id="A0A0K2SFL6"/>
<feature type="binding site" evidence="12 14">
    <location>
        <begin position="349"/>
        <end position="352"/>
    </location>
    <ligand>
        <name>ATP</name>
        <dbReference type="ChEBI" id="CHEBI:30616"/>
    </ligand>
</feature>
<evidence type="ECO:0000259" key="15">
    <source>
        <dbReference type="PROSITE" id="PS50862"/>
    </source>
</evidence>
<evidence type="ECO:0000256" key="13">
    <source>
        <dbReference type="PIRSR" id="PIRSR001529-1"/>
    </source>
</evidence>
<dbReference type="NCBIfam" id="TIGR00414">
    <property type="entry name" value="serS"/>
    <property type="match status" value="1"/>
</dbReference>
<dbReference type="PRINTS" id="PR00981">
    <property type="entry name" value="TRNASYNTHSER"/>
</dbReference>
<keyword evidence="5 12" id="KW-0436">Ligase</keyword>
<dbReference type="SUPFAM" id="SSF46589">
    <property type="entry name" value="tRNA-binding arm"/>
    <property type="match status" value="1"/>
</dbReference>
<protein>
    <recommendedName>
        <fullName evidence="12">Serine--tRNA ligase</fullName>
        <ecNumber evidence="12">6.1.1.11</ecNumber>
    </recommendedName>
    <alternativeName>
        <fullName evidence="12">Seryl-tRNA synthetase</fullName>
        <shortName evidence="12">SerRS</shortName>
    </alternativeName>
    <alternativeName>
        <fullName evidence="12">Seryl-tRNA(Ser/Sec) synthetase</fullName>
    </alternativeName>
</protein>
<comment type="pathway">
    <text evidence="2 12">Aminoacyl-tRNA biosynthesis; selenocysteinyl-tRNA(Sec) biosynthesis; L-seryl-tRNA(Sec) from L-serine and tRNA(Sec): step 1/1.</text>
</comment>
<feature type="binding site" evidence="12 13">
    <location>
        <position position="285"/>
    </location>
    <ligand>
        <name>L-serine</name>
        <dbReference type="ChEBI" id="CHEBI:33384"/>
    </ligand>
</feature>
<dbReference type="Gene3D" id="1.10.287.40">
    <property type="entry name" value="Serine-tRNA synthetase, tRNA binding domain"/>
    <property type="match status" value="1"/>
</dbReference>
<comment type="caution">
    <text evidence="12">Lacks conserved residue(s) required for the propagation of feature annotation.</text>
</comment>
<evidence type="ECO:0000256" key="12">
    <source>
        <dbReference type="HAMAP-Rule" id="MF_00176"/>
    </source>
</evidence>
<comment type="similarity">
    <text evidence="3 12">Belongs to the class-II aminoacyl-tRNA synthetase family. Type-1 seryl-tRNA synthetase subfamily.</text>
</comment>
<dbReference type="HAMAP" id="MF_00176">
    <property type="entry name" value="Ser_tRNA_synth_type1"/>
    <property type="match status" value="1"/>
</dbReference>
<dbReference type="InterPro" id="IPR010978">
    <property type="entry name" value="tRNA-bd_arm"/>
</dbReference>
<comment type="function">
    <text evidence="12">Catalyzes the attachment of serine to tRNA(Ser). Is also able to aminoacylate tRNA(Sec) with serine, to form the misacylated tRNA L-seryl-tRNA(Sec), which will be further converted into selenocysteinyl-tRNA(Sec).</text>
</comment>
<dbReference type="GO" id="GO:0016740">
    <property type="term" value="F:transferase activity"/>
    <property type="evidence" value="ECO:0007669"/>
    <property type="project" value="UniProtKB-ARBA"/>
</dbReference>
<evidence type="ECO:0000256" key="14">
    <source>
        <dbReference type="PIRSR" id="PIRSR001529-2"/>
    </source>
</evidence>
<keyword evidence="9 12" id="KW-0030">Aminoacyl-tRNA synthetase</keyword>
<reference evidence="17" key="2">
    <citation type="journal article" date="2016" name="Int. J. Syst. Evol. Microbiol.">
        <title>Complete genome sequence and cell structure of Limnochorda pilosa, a Gram-negative spore-former within the phylum Firmicutes.</title>
        <authorList>
            <person name="Watanabe M."/>
            <person name="Kojima H."/>
            <person name="Fukui M."/>
        </authorList>
    </citation>
    <scope>NUCLEOTIDE SEQUENCE [LARGE SCALE GENOMIC DNA]</scope>
    <source>
        <strain evidence="17">HC45</strain>
    </source>
</reference>
<feature type="binding site" evidence="12">
    <location>
        <begin position="231"/>
        <end position="233"/>
    </location>
    <ligand>
        <name>L-serine</name>
        <dbReference type="ChEBI" id="CHEBI:33384"/>
    </ligand>
</feature>
<evidence type="ECO:0000313" key="16">
    <source>
        <dbReference type="EMBL" id="BAS25880.1"/>
    </source>
</evidence>
<comment type="catalytic activity">
    <reaction evidence="11 12">
        <text>tRNA(Ser) + L-serine + ATP = L-seryl-tRNA(Ser) + AMP + diphosphate + H(+)</text>
        <dbReference type="Rhea" id="RHEA:12292"/>
        <dbReference type="Rhea" id="RHEA-COMP:9669"/>
        <dbReference type="Rhea" id="RHEA-COMP:9703"/>
        <dbReference type="ChEBI" id="CHEBI:15378"/>
        <dbReference type="ChEBI" id="CHEBI:30616"/>
        <dbReference type="ChEBI" id="CHEBI:33019"/>
        <dbReference type="ChEBI" id="CHEBI:33384"/>
        <dbReference type="ChEBI" id="CHEBI:78442"/>
        <dbReference type="ChEBI" id="CHEBI:78533"/>
        <dbReference type="ChEBI" id="CHEBI:456215"/>
        <dbReference type="EC" id="6.1.1.11"/>
    </reaction>
</comment>
<dbReference type="RefSeq" id="WP_068141228.1">
    <property type="nucleotide sequence ID" value="NZ_AP014924.1"/>
</dbReference>
<comment type="domain">
    <text evidence="12">Consists of two distinct domains, a catalytic core and a N-terminal extension that is involved in tRNA binding.</text>
</comment>
<dbReference type="EC" id="6.1.1.11" evidence="12"/>
<evidence type="ECO:0000256" key="11">
    <source>
        <dbReference type="ARBA" id="ARBA00048823"/>
    </source>
</evidence>
<proteinExistence type="inferred from homology"/>
<dbReference type="PANTHER" id="PTHR43697:SF1">
    <property type="entry name" value="SERINE--TRNA LIGASE"/>
    <property type="match status" value="1"/>
</dbReference>
<sequence length="428" mass="48115">MVDLKWVREHPEETRAALARRGGDLPAVDDLLQADGERRRLLAEVEEKKAYRNRVSQEIGRARQAGEDVEARMQSMREVGEAIRVLDEQVKTADSRIQELLLQIPNLPNPDIPTGPDETANEEVRRWGEPRRFAFEPLAHWDLGPSLGVLDFERAAKIAGARFPLMRGAGAQLERALISFMLDLHTREHGYTEVLPPFLVNREAMVGTGQLPKFAEDVFHCEGTDYYLIPTAEVPVTNLHREEILAPDELPIYYAAYSACFRAEAGSAGRDTRGLIRNHQFDKVELVKLVRPETSYDELEKLVRDAEDVLQRLGLPYRVVCLSSGDLGFSAAKTYDLEVWMPSYGRYVEISSCSNFEAFQARRAQIRFRPEPKAKPDYVHTLNGSGLAVGRTLAALLETFQEADGSVRIPEVLRPYMGGVDVISAGRL</sequence>
<evidence type="ECO:0000256" key="7">
    <source>
        <dbReference type="ARBA" id="ARBA00022840"/>
    </source>
</evidence>
<evidence type="ECO:0000256" key="6">
    <source>
        <dbReference type="ARBA" id="ARBA00022741"/>
    </source>
</evidence>
<dbReference type="GO" id="GO:0005524">
    <property type="term" value="F:ATP binding"/>
    <property type="evidence" value="ECO:0007669"/>
    <property type="project" value="UniProtKB-UniRule"/>
</dbReference>
<comment type="subcellular location">
    <subcellularLocation>
        <location evidence="1 12">Cytoplasm</location>
    </subcellularLocation>
</comment>
<keyword evidence="6 12" id="KW-0547">Nucleotide-binding</keyword>
<dbReference type="InterPro" id="IPR015866">
    <property type="entry name" value="Ser-tRNA-synth_1_N"/>
</dbReference>
<evidence type="ECO:0000256" key="3">
    <source>
        <dbReference type="ARBA" id="ARBA00010728"/>
    </source>
</evidence>
<dbReference type="GO" id="GO:0004828">
    <property type="term" value="F:serine-tRNA ligase activity"/>
    <property type="evidence" value="ECO:0007669"/>
    <property type="project" value="UniProtKB-UniRule"/>
</dbReference>
<dbReference type="PATRIC" id="fig|1555112.3.peg.20"/>